<comment type="caution">
    <text evidence="2">The sequence shown here is derived from an EMBL/GenBank/DDBJ whole genome shotgun (WGS) entry which is preliminary data.</text>
</comment>
<dbReference type="EMBL" id="BAABJM010000002">
    <property type="protein sequence ID" value="GAA5049963.1"/>
    <property type="molecule type" value="Genomic_DNA"/>
</dbReference>
<name>A0ABP9K5L3_9NOCA</name>
<gene>
    <name evidence="2" type="ORF">GCM10023318_19590</name>
</gene>
<evidence type="ECO:0000313" key="2">
    <source>
        <dbReference type="EMBL" id="GAA5049963.1"/>
    </source>
</evidence>
<dbReference type="Proteomes" id="UP001500603">
    <property type="component" value="Unassembled WGS sequence"/>
</dbReference>
<protein>
    <submittedName>
        <fullName evidence="2">Uncharacterized protein</fullName>
    </submittedName>
</protein>
<sequence length="130" mass="13949">MEANAAKRTTSAPIITGRFARTSIHGPSGTASSAPTASPHDDSSATWAELASNTVMATTAEAPNPSPVPYALTAYAPHNHPNAETELCPRRMDAHSPRRTLLHRKVIEADERAPPPTTHRTPCHNAALWR</sequence>
<reference evidence="3" key="1">
    <citation type="journal article" date="2019" name="Int. J. Syst. Evol. Microbiol.">
        <title>The Global Catalogue of Microorganisms (GCM) 10K type strain sequencing project: providing services to taxonomists for standard genome sequencing and annotation.</title>
        <authorList>
            <consortium name="The Broad Institute Genomics Platform"/>
            <consortium name="The Broad Institute Genome Sequencing Center for Infectious Disease"/>
            <person name="Wu L."/>
            <person name="Ma J."/>
        </authorList>
    </citation>
    <scope>NUCLEOTIDE SEQUENCE [LARGE SCALE GENOMIC DNA]</scope>
    <source>
        <strain evidence="3">JCM 18298</strain>
    </source>
</reference>
<keyword evidence="3" id="KW-1185">Reference proteome</keyword>
<organism evidence="2 3">
    <name type="scientific">Nocardia callitridis</name>
    <dbReference type="NCBI Taxonomy" id="648753"/>
    <lineage>
        <taxon>Bacteria</taxon>
        <taxon>Bacillati</taxon>
        <taxon>Actinomycetota</taxon>
        <taxon>Actinomycetes</taxon>
        <taxon>Mycobacteriales</taxon>
        <taxon>Nocardiaceae</taxon>
        <taxon>Nocardia</taxon>
    </lineage>
</organism>
<accession>A0ABP9K5L3</accession>
<proteinExistence type="predicted"/>
<evidence type="ECO:0000313" key="3">
    <source>
        <dbReference type="Proteomes" id="UP001500603"/>
    </source>
</evidence>
<feature type="compositionally biased region" description="Low complexity" evidence="1">
    <location>
        <begin position="26"/>
        <end position="38"/>
    </location>
</feature>
<evidence type="ECO:0000256" key="1">
    <source>
        <dbReference type="SAM" id="MobiDB-lite"/>
    </source>
</evidence>
<feature type="region of interest" description="Disordered" evidence="1">
    <location>
        <begin position="1"/>
        <end position="45"/>
    </location>
</feature>